<name>A0A843VFB4_COLES</name>
<proteinExistence type="predicted"/>
<keyword evidence="2" id="KW-1185">Reference proteome</keyword>
<organism evidence="1 2">
    <name type="scientific">Colocasia esculenta</name>
    <name type="common">Wild taro</name>
    <name type="synonym">Arum esculentum</name>
    <dbReference type="NCBI Taxonomy" id="4460"/>
    <lineage>
        <taxon>Eukaryota</taxon>
        <taxon>Viridiplantae</taxon>
        <taxon>Streptophyta</taxon>
        <taxon>Embryophyta</taxon>
        <taxon>Tracheophyta</taxon>
        <taxon>Spermatophyta</taxon>
        <taxon>Magnoliopsida</taxon>
        <taxon>Liliopsida</taxon>
        <taxon>Araceae</taxon>
        <taxon>Aroideae</taxon>
        <taxon>Colocasieae</taxon>
        <taxon>Colocasia</taxon>
    </lineage>
</organism>
<dbReference type="EMBL" id="NMUH01001747">
    <property type="protein sequence ID" value="MQL95058.1"/>
    <property type="molecule type" value="Genomic_DNA"/>
</dbReference>
<evidence type="ECO:0000313" key="1">
    <source>
        <dbReference type="EMBL" id="MQL95058.1"/>
    </source>
</evidence>
<reference evidence="1" key="1">
    <citation type="submission" date="2017-07" db="EMBL/GenBank/DDBJ databases">
        <title>Taro Niue Genome Assembly and Annotation.</title>
        <authorList>
            <person name="Atibalentja N."/>
            <person name="Keating K."/>
            <person name="Fields C.J."/>
        </authorList>
    </citation>
    <scope>NUCLEOTIDE SEQUENCE</scope>
    <source>
        <strain evidence="1">Niue_2</strain>
        <tissue evidence="1">Leaf</tissue>
    </source>
</reference>
<dbReference type="Proteomes" id="UP000652761">
    <property type="component" value="Unassembled WGS sequence"/>
</dbReference>
<accession>A0A843VFB4</accession>
<gene>
    <name evidence="1" type="ORF">Taro_027722</name>
</gene>
<evidence type="ECO:0000313" key="2">
    <source>
        <dbReference type="Proteomes" id="UP000652761"/>
    </source>
</evidence>
<protein>
    <submittedName>
        <fullName evidence="1">Uncharacterized protein</fullName>
    </submittedName>
</protein>
<sequence>MQDKHSMSSAKDFVKAFKYTPVDSHEEACRQIDHPEHNKLLEAQLGQYLSTAEAHLSTETVGLSTAKNRLSIDPFHT</sequence>
<comment type="caution">
    <text evidence="1">The sequence shown here is derived from an EMBL/GenBank/DDBJ whole genome shotgun (WGS) entry which is preliminary data.</text>
</comment>
<dbReference type="AlphaFoldDB" id="A0A843VFB4"/>